<dbReference type="InterPro" id="IPR017887">
    <property type="entry name" value="TF_TCP_subgr"/>
</dbReference>
<protein>
    <recommendedName>
        <fullName evidence="7">TCP domain-containing protein</fullName>
    </recommendedName>
</protein>
<dbReference type="EMBL" id="LR743590">
    <property type="protein sequence ID" value="CAA2617678.1"/>
    <property type="molecule type" value="Genomic_DNA"/>
</dbReference>
<dbReference type="PROSITE" id="PS51369">
    <property type="entry name" value="TCP"/>
    <property type="match status" value="1"/>
</dbReference>
<dbReference type="OrthoDB" id="1927134at2759"/>
<feature type="domain" description="TCP" evidence="7">
    <location>
        <begin position="51"/>
        <end position="109"/>
    </location>
</feature>
<keyword evidence="3" id="KW-0238">DNA-binding</keyword>
<dbReference type="EMBL" id="LR746266">
    <property type="protein sequence ID" value="CAA7393426.1"/>
    <property type="molecule type" value="Genomic_DNA"/>
</dbReference>
<dbReference type="PANTHER" id="PTHR31072:SF147">
    <property type="entry name" value="TRANSCRIPTION FACTOR TCP13"/>
    <property type="match status" value="1"/>
</dbReference>
<evidence type="ECO:0000313" key="9">
    <source>
        <dbReference type="EMBL" id="CAA7393426.1"/>
    </source>
</evidence>
<keyword evidence="5" id="KW-0539">Nucleus</keyword>
<evidence type="ECO:0000256" key="1">
    <source>
        <dbReference type="ARBA" id="ARBA00004123"/>
    </source>
</evidence>
<evidence type="ECO:0000259" key="7">
    <source>
        <dbReference type="PROSITE" id="PS51369"/>
    </source>
</evidence>
<evidence type="ECO:0000256" key="5">
    <source>
        <dbReference type="ARBA" id="ARBA00023242"/>
    </source>
</evidence>
<dbReference type="GO" id="GO:0005634">
    <property type="term" value="C:nucleus"/>
    <property type="evidence" value="ECO:0007669"/>
    <property type="project" value="UniProtKB-SubCell"/>
</dbReference>
<proteinExistence type="predicted"/>
<feature type="compositionally biased region" description="Low complexity" evidence="6">
    <location>
        <begin position="221"/>
        <end position="233"/>
    </location>
</feature>
<dbReference type="GO" id="GO:0043565">
    <property type="term" value="F:sequence-specific DNA binding"/>
    <property type="evidence" value="ECO:0007669"/>
    <property type="project" value="TreeGrafter"/>
</dbReference>
<dbReference type="AlphaFoldDB" id="A0A7I8IHQ2"/>
<gene>
    <name evidence="8" type="ORF">SI7747_03003840</name>
    <name evidence="9" type="ORF">SI8410_03004178</name>
</gene>
<dbReference type="Pfam" id="PF03634">
    <property type="entry name" value="TCP"/>
    <property type="match status" value="1"/>
</dbReference>
<keyword evidence="10" id="KW-1185">Reference proteome</keyword>
<evidence type="ECO:0000313" key="10">
    <source>
        <dbReference type="Proteomes" id="UP000663760"/>
    </source>
</evidence>
<sequence>MIRNPREKAPSTKQEEEAPPGDGDSGRGSSRPWPAALRDTRVVRGSRVNGGKDRHSKVTTARGLRDRRVRLSVQTAIQLYDLQDRLGLNQPSKAVDWLLDAAQHEIDKLPPLQIPLGSSLLYHNPPIPAQFAMPEKEDLQNPYPGYYLMEPPLPPNAAGGNVAAQEEAQSFYRHPSLQPTVAPPPSLPLSLSHGSQLLLSMFSPYPAAAASSEYDPRHVNGGFEMGSSSGSQGSKHHRF</sequence>
<evidence type="ECO:0000256" key="3">
    <source>
        <dbReference type="ARBA" id="ARBA00023125"/>
    </source>
</evidence>
<dbReference type="GO" id="GO:0003700">
    <property type="term" value="F:DNA-binding transcription factor activity"/>
    <property type="evidence" value="ECO:0007669"/>
    <property type="project" value="InterPro"/>
</dbReference>
<evidence type="ECO:0000256" key="6">
    <source>
        <dbReference type="SAM" id="MobiDB-lite"/>
    </source>
</evidence>
<dbReference type="InterPro" id="IPR005333">
    <property type="entry name" value="Transcription_factor_TCP"/>
</dbReference>
<keyword evidence="2" id="KW-0805">Transcription regulation</keyword>
<accession>A0A7I8IHQ2</accession>
<feature type="compositionally biased region" description="Basic and acidic residues" evidence="6">
    <location>
        <begin position="1"/>
        <end position="16"/>
    </location>
</feature>
<keyword evidence="4" id="KW-0804">Transcription</keyword>
<reference evidence="8" key="1">
    <citation type="submission" date="2019-12" db="EMBL/GenBank/DDBJ databases">
        <authorList>
            <person name="Scholz U."/>
            <person name="Mascher M."/>
            <person name="Fiebig A."/>
        </authorList>
    </citation>
    <scope>NUCLEOTIDE SEQUENCE</scope>
</reference>
<evidence type="ECO:0000313" key="8">
    <source>
        <dbReference type="EMBL" id="CAA2617678.1"/>
    </source>
</evidence>
<evidence type="ECO:0000256" key="4">
    <source>
        <dbReference type="ARBA" id="ARBA00023163"/>
    </source>
</evidence>
<dbReference type="Proteomes" id="UP000663760">
    <property type="component" value="Chromosome 3"/>
</dbReference>
<feature type="region of interest" description="Disordered" evidence="6">
    <location>
        <begin position="1"/>
        <end position="62"/>
    </location>
</feature>
<organism evidence="8">
    <name type="scientific">Spirodela intermedia</name>
    <name type="common">Intermediate duckweed</name>
    <dbReference type="NCBI Taxonomy" id="51605"/>
    <lineage>
        <taxon>Eukaryota</taxon>
        <taxon>Viridiplantae</taxon>
        <taxon>Streptophyta</taxon>
        <taxon>Embryophyta</taxon>
        <taxon>Tracheophyta</taxon>
        <taxon>Spermatophyta</taxon>
        <taxon>Magnoliopsida</taxon>
        <taxon>Liliopsida</taxon>
        <taxon>Araceae</taxon>
        <taxon>Lemnoideae</taxon>
        <taxon>Spirodela</taxon>
    </lineage>
</organism>
<feature type="region of interest" description="Disordered" evidence="6">
    <location>
        <begin position="220"/>
        <end position="239"/>
    </location>
</feature>
<name>A0A7I8IHQ2_SPIIN</name>
<dbReference type="PANTHER" id="PTHR31072">
    <property type="entry name" value="TRANSCRIPTION FACTOR TCP4-RELATED"/>
    <property type="match status" value="1"/>
</dbReference>
<comment type="subcellular location">
    <subcellularLocation>
        <location evidence="1">Nucleus</location>
    </subcellularLocation>
</comment>
<evidence type="ECO:0000256" key="2">
    <source>
        <dbReference type="ARBA" id="ARBA00023015"/>
    </source>
</evidence>